<dbReference type="RefSeq" id="WP_007582115.1">
    <property type="nucleotide sequence ID" value="NZ_AKAU01000079.1"/>
</dbReference>
<evidence type="ECO:0008006" key="3">
    <source>
        <dbReference type="Google" id="ProtNLM"/>
    </source>
</evidence>
<accession>A0ABN0FNJ0</accession>
<evidence type="ECO:0000313" key="1">
    <source>
        <dbReference type="EMBL" id="EIN00347.1"/>
    </source>
</evidence>
<dbReference type="Gene3D" id="3.30.2310.20">
    <property type="entry name" value="RelE-like"/>
    <property type="match status" value="1"/>
</dbReference>
<dbReference type="Proteomes" id="UP000004980">
    <property type="component" value="Unassembled WGS sequence"/>
</dbReference>
<reference evidence="1 2" key="1">
    <citation type="journal article" date="2012" name="J. Bacteriol.">
        <title>Draft Genome Sequence of the Soil Bacterium Burkholderia terrae Strain BS001, Which Interacts with Fungal Surface Structures.</title>
        <authorList>
            <person name="Nazir R."/>
            <person name="Hansen M.A."/>
            <person name="Sorensen S."/>
            <person name="van Elsas J.D."/>
        </authorList>
    </citation>
    <scope>NUCLEOTIDE SEQUENCE [LARGE SCALE GENOMIC DNA]</scope>
    <source>
        <strain evidence="1 2">BS001</strain>
    </source>
</reference>
<comment type="caution">
    <text evidence="1">The sequence shown here is derived from an EMBL/GenBank/DDBJ whole genome shotgun (WGS) entry which is preliminary data.</text>
</comment>
<gene>
    <name evidence="1" type="ORF">WQE_14991</name>
</gene>
<dbReference type="EMBL" id="AKAU01000079">
    <property type="protein sequence ID" value="EIN00347.1"/>
    <property type="molecule type" value="Genomic_DNA"/>
</dbReference>
<keyword evidence="2" id="KW-1185">Reference proteome</keyword>
<organism evidence="1 2">
    <name type="scientific">Paraburkholderia hospita</name>
    <dbReference type="NCBI Taxonomy" id="169430"/>
    <lineage>
        <taxon>Bacteria</taxon>
        <taxon>Pseudomonadati</taxon>
        <taxon>Pseudomonadota</taxon>
        <taxon>Betaproteobacteria</taxon>
        <taxon>Burkholderiales</taxon>
        <taxon>Burkholderiaceae</taxon>
        <taxon>Paraburkholderia</taxon>
    </lineage>
</organism>
<dbReference type="InterPro" id="IPR035093">
    <property type="entry name" value="RelE/ParE_toxin_dom_sf"/>
</dbReference>
<evidence type="ECO:0000313" key="2">
    <source>
        <dbReference type="Proteomes" id="UP000004980"/>
    </source>
</evidence>
<protein>
    <recommendedName>
        <fullName evidence="3">Addiction module toxin RelE</fullName>
    </recommendedName>
</protein>
<dbReference type="InterPro" id="IPR009241">
    <property type="entry name" value="HigB-like"/>
</dbReference>
<dbReference type="Pfam" id="PF05973">
    <property type="entry name" value="Gp49"/>
    <property type="match status" value="1"/>
</dbReference>
<name>A0ABN0FNJ0_9BURK</name>
<sequence>MEAIFSMTWDVEYTDAFQAWWEGLRKAERESIASTILLLRDQGPQLPFPYSSKIMGSTIGNLRELRVQHRGKPYRVLYVFDPRRTAVLLLGGDKTGHERWYQQNVPRAEIIYRVHLLRTAHGGAKDGEKI</sequence>
<dbReference type="SUPFAM" id="SSF143011">
    <property type="entry name" value="RelE-like"/>
    <property type="match status" value="1"/>
</dbReference>
<proteinExistence type="predicted"/>